<sequence length="114" mass="13110">MGRIHTKYRSHLELQRIRDTVVLKNALIEEFVDERSQNTSLKCKVRDFDSEQSQDKTFVHIGLPEGGQTVAMNTDKLKLQTFGIEDQYEGEEETDAYGTMGDNHAGCFTRPTRR</sequence>
<dbReference type="AlphaFoldDB" id="A0A5N5QGX7"/>
<evidence type="ECO:0000313" key="2">
    <source>
        <dbReference type="EMBL" id="KAB5590711.1"/>
    </source>
</evidence>
<dbReference type="Proteomes" id="UP000383932">
    <property type="component" value="Unassembled WGS sequence"/>
</dbReference>
<evidence type="ECO:0000256" key="1">
    <source>
        <dbReference type="SAM" id="MobiDB-lite"/>
    </source>
</evidence>
<name>A0A5N5QGX7_9AGAM</name>
<evidence type="ECO:0000313" key="3">
    <source>
        <dbReference type="Proteomes" id="UP000383932"/>
    </source>
</evidence>
<reference evidence="2 3" key="1">
    <citation type="journal article" date="2019" name="Fungal Biol. Biotechnol.">
        <title>Draft genome sequence of fastidious pathogen Ceratobasidium theobromae, which causes vascular-streak dieback in Theobroma cacao.</title>
        <authorList>
            <person name="Ali S.S."/>
            <person name="Asman A."/>
            <person name="Shao J."/>
            <person name="Firmansyah A.P."/>
            <person name="Susilo A.W."/>
            <person name="Rosmana A."/>
            <person name="McMahon P."/>
            <person name="Junaid M."/>
            <person name="Guest D."/>
            <person name="Kheng T.Y."/>
            <person name="Meinhardt L.W."/>
            <person name="Bailey B.A."/>
        </authorList>
    </citation>
    <scope>NUCLEOTIDE SEQUENCE [LARGE SCALE GENOMIC DNA]</scope>
    <source>
        <strain evidence="2 3">CT2</strain>
    </source>
</reference>
<dbReference type="EMBL" id="SSOP01000150">
    <property type="protein sequence ID" value="KAB5590711.1"/>
    <property type="molecule type" value="Genomic_DNA"/>
</dbReference>
<accession>A0A5N5QGX7</accession>
<protein>
    <submittedName>
        <fullName evidence="2">HAT family dimerization protein</fullName>
    </submittedName>
</protein>
<feature type="region of interest" description="Disordered" evidence="1">
    <location>
        <begin position="90"/>
        <end position="114"/>
    </location>
</feature>
<gene>
    <name evidence="2" type="ORF">CTheo_5859</name>
</gene>
<comment type="caution">
    <text evidence="2">The sequence shown here is derived from an EMBL/GenBank/DDBJ whole genome shotgun (WGS) entry which is preliminary data.</text>
</comment>
<keyword evidence="3" id="KW-1185">Reference proteome</keyword>
<organism evidence="2 3">
    <name type="scientific">Ceratobasidium theobromae</name>
    <dbReference type="NCBI Taxonomy" id="1582974"/>
    <lineage>
        <taxon>Eukaryota</taxon>
        <taxon>Fungi</taxon>
        <taxon>Dikarya</taxon>
        <taxon>Basidiomycota</taxon>
        <taxon>Agaricomycotina</taxon>
        <taxon>Agaricomycetes</taxon>
        <taxon>Cantharellales</taxon>
        <taxon>Ceratobasidiaceae</taxon>
        <taxon>Ceratobasidium</taxon>
    </lineage>
</organism>
<proteinExistence type="predicted"/>
<dbReference type="OrthoDB" id="10631039at2759"/>